<comment type="caution">
    <text evidence="9">The sequence shown here is derived from an EMBL/GenBank/DDBJ whole genome shotgun (WGS) entry which is preliminary data.</text>
</comment>
<dbReference type="OrthoDB" id="9779191at2"/>
<dbReference type="Gene3D" id="1.25.40.10">
    <property type="entry name" value="Tetratricopeptide repeat domain"/>
    <property type="match status" value="1"/>
</dbReference>
<comment type="similarity">
    <text evidence="6">Belongs to the BamD family.</text>
</comment>
<dbReference type="GO" id="GO:0051205">
    <property type="term" value="P:protein insertion into membrane"/>
    <property type="evidence" value="ECO:0007669"/>
    <property type="project" value="UniProtKB-UniRule"/>
</dbReference>
<dbReference type="Pfam" id="PF13525">
    <property type="entry name" value="YfiO"/>
    <property type="match status" value="1"/>
</dbReference>
<keyword evidence="2 6" id="KW-0472">Membrane</keyword>
<feature type="region of interest" description="Disordered" evidence="7">
    <location>
        <begin position="298"/>
        <end position="328"/>
    </location>
</feature>
<dbReference type="GO" id="GO:1990063">
    <property type="term" value="C:Bam protein complex"/>
    <property type="evidence" value="ECO:0007669"/>
    <property type="project" value="TreeGrafter"/>
</dbReference>
<organism evidence="9 10">
    <name type="scientific">Solimonas fluminis</name>
    <dbReference type="NCBI Taxonomy" id="2086571"/>
    <lineage>
        <taxon>Bacteria</taxon>
        <taxon>Pseudomonadati</taxon>
        <taxon>Pseudomonadota</taxon>
        <taxon>Gammaproteobacteria</taxon>
        <taxon>Nevskiales</taxon>
        <taxon>Nevskiaceae</taxon>
        <taxon>Solimonas</taxon>
    </lineage>
</organism>
<evidence type="ECO:0000256" key="2">
    <source>
        <dbReference type="ARBA" id="ARBA00023136"/>
    </source>
</evidence>
<dbReference type="RefSeq" id="WP_104229884.1">
    <property type="nucleotide sequence ID" value="NZ_PSNW01000003.1"/>
</dbReference>
<keyword evidence="4 6" id="KW-0998">Cell outer membrane</keyword>
<dbReference type="InterPro" id="IPR017689">
    <property type="entry name" value="BamD"/>
</dbReference>
<dbReference type="InterPro" id="IPR039565">
    <property type="entry name" value="BamD-like"/>
</dbReference>
<protein>
    <recommendedName>
        <fullName evidence="6">Outer membrane protein assembly factor BamD</fullName>
    </recommendedName>
</protein>
<accession>A0A2S5TIE5</accession>
<evidence type="ECO:0000256" key="6">
    <source>
        <dbReference type="HAMAP-Rule" id="MF_00922"/>
    </source>
</evidence>
<dbReference type="PROSITE" id="PS51257">
    <property type="entry name" value="PROKAR_LIPOPROTEIN"/>
    <property type="match status" value="1"/>
</dbReference>
<gene>
    <name evidence="6" type="primary">bamD</name>
    <name evidence="9" type="ORF">C3942_08195</name>
</gene>
<feature type="compositionally biased region" description="Low complexity" evidence="7">
    <location>
        <begin position="357"/>
        <end position="367"/>
    </location>
</feature>
<evidence type="ECO:0000256" key="5">
    <source>
        <dbReference type="ARBA" id="ARBA00023288"/>
    </source>
</evidence>
<feature type="region of interest" description="Disordered" evidence="7">
    <location>
        <begin position="343"/>
        <end position="381"/>
    </location>
</feature>
<evidence type="ECO:0000256" key="1">
    <source>
        <dbReference type="ARBA" id="ARBA00022729"/>
    </source>
</evidence>
<feature type="compositionally biased region" description="Basic and acidic residues" evidence="7">
    <location>
        <begin position="347"/>
        <end position="356"/>
    </location>
</feature>
<dbReference type="EMBL" id="PSNW01000003">
    <property type="protein sequence ID" value="PPE74727.1"/>
    <property type="molecule type" value="Genomic_DNA"/>
</dbReference>
<evidence type="ECO:0000259" key="8">
    <source>
        <dbReference type="Pfam" id="PF13525"/>
    </source>
</evidence>
<comment type="subcellular location">
    <subcellularLocation>
        <location evidence="6">Cell outer membrane</location>
        <topology evidence="6">Lipid-anchor</topology>
    </subcellularLocation>
</comment>
<comment type="subunit">
    <text evidence="6">Part of the Bam complex.</text>
</comment>
<dbReference type="InterPro" id="IPR011990">
    <property type="entry name" value="TPR-like_helical_dom_sf"/>
</dbReference>
<name>A0A2S5TIE5_9GAMM</name>
<dbReference type="AlphaFoldDB" id="A0A2S5TIE5"/>
<feature type="domain" description="Outer membrane lipoprotein BamD-like" evidence="8">
    <location>
        <begin position="43"/>
        <end position="246"/>
    </location>
</feature>
<evidence type="ECO:0000313" key="9">
    <source>
        <dbReference type="EMBL" id="PPE74727.1"/>
    </source>
</evidence>
<dbReference type="SUPFAM" id="SSF48452">
    <property type="entry name" value="TPR-like"/>
    <property type="match status" value="1"/>
</dbReference>
<evidence type="ECO:0000256" key="3">
    <source>
        <dbReference type="ARBA" id="ARBA00023139"/>
    </source>
</evidence>
<evidence type="ECO:0000313" key="10">
    <source>
        <dbReference type="Proteomes" id="UP000238220"/>
    </source>
</evidence>
<evidence type="ECO:0000256" key="7">
    <source>
        <dbReference type="SAM" id="MobiDB-lite"/>
    </source>
</evidence>
<dbReference type="Proteomes" id="UP000238220">
    <property type="component" value="Unassembled WGS sequence"/>
</dbReference>
<dbReference type="NCBIfam" id="TIGR03302">
    <property type="entry name" value="OM_YfiO"/>
    <property type="match status" value="1"/>
</dbReference>
<feature type="compositionally biased region" description="Low complexity" evidence="7">
    <location>
        <begin position="302"/>
        <end position="327"/>
    </location>
</feature>
<dbReference type="PANTHER" id="PTHR37423:SF1">
    <property type="entry name" value="OUTER MEMBRANE PROTEIN ASSEMBLY FACTOR BAMD"/>
    <property type="match status" value="1"/>
</dbReference>
<evidence type="ECO:0000256" key="4">
    <source>
        <dbReference type="ARBA" id="ARBA00023237"/>
    </source>
</evidence>
<keyword evidence="5 6" id="KW-0449">Lipoprotein</keyword>
<sequence>MKLKITLVAALLVAGCSSDPNRLPPTNPFKPEQRSAREMRLEAGQLYKAARESLDTSDYSTAIERYDRLMQRFPFSEYATQSQLEKIYAQYRNYDHDSALAGAERFLREHPRHGGAAYVQYIKGLANFDREEGLSDMLGLDATQKDMGYSRRSFDDFGLLVQKYPGSPYAADARQRMIFLRNRIAESEMHAVRFYMKRGAYIAAAKRSEQIIAQYPGAPAAMEALQTMEQSYRALDLTPQADEAAALLAANRERPAPVAPLPVKVQPATVVPTTEVEPEKKGNGWSIELGGKPLYRGGDSDAAAAAEAPAKSAPADAAPAAATQAPAQKKGFFTVELEGEEVIGPEADARRAKKAAEAGAPADAQAGTSPAPQPPPPPAQP</sequence>
<dbReference type="HAMAP" id="MF_00922">
    <property type="entry name" value="OM_assembly_BamD"/>
    <property type="match status" value="1"/>
</dbReference>
<comment type="function">
    <text evidence="6">Part of the outer membrane protein assembly complex, which is involved in assembly and insertion of beta-barrel proteins into the outer membrane.</text>
</comment>
<proteinExistence type="inferred from homology"/>
<feature type="compositionally biased region" description="Pro residues" evidence="7">
    <location>
        <begin position="371"/>
        <end position="381"/>
    </location>
</feature>
<dbReference type="PANTHER" id="PTHR37423">
    <property type="entry name" value="SOLUBLE LYTIC MUREIN TRANSGLYCOSYLASE-RELATED"/>
    <property type="match status" value="1"/>
</dbReference>
<keyword evidence="1 6" id="KW-0732">Signal</keyword>
<dbReference type="GO" id="GO:0043165">
    <property type="term" value="P:Gram-negative-bacterium-type cell outer membrane assembly"/>
    <property type="evidence" value="ECO:0007669"/>
    <property type="project" value="UniProtKB-UniRule"/>
</dbReference>
<keyword evidence="10" id="KW-1185">Reference proteome</keyword>
<dbReference type="CDD" id="cd15830">
    <property type="entry name" value="BamD"/>
    <property type="match status" value="1"/>
</dbReference>
<reference evidence="9 10" key="1">
    <citation type="submission" date="2018-02" db="EMBL/GenBank/DDBJ databases">
        <title>Genome sequencing of Solimonas sp. HR-BB.</title>
        <authorList>
            <person name="Lee Y."/>
            <person name="Jeon C.O."/>
        </authorList>
    </citation>
    <scope>NUCLEOTIDE SEQUENCE [LARGE SCALE GENOMIC DNA]</scope>
    <source>
        <strain evidence="9 10">HR-BB</strain>
    </source>
</reference>
<keyword evidence="3 6" id="KW-0564">Palmitate</keyword>